<feature type="transmembrane region" description="Helical" evidence="1">
    <location>
        <begin position="410"/>
        <end position="430"/>
    </location>
</feature>
<dbReference type="Proteomes" id="UP000267029">
    <property type="component" value="Unassembled WGS sequence"/>
</dbReference>
<protein>
    <recommendedName>
        <fullName evidence="1">GPI ethanolamine phosphate transferase 1</fullName>
        <ecNumber evidence="1">2.-.-.-</ecNumber>
    </recommendedName>
</protein>
<proteinExistence type="inferred from homology"/>
<dbReference type="AlphaFoldDB" id="A0A158QT55"/>
<comment type="caution">
    <text evidence="1">Lacks conserved residue(s) required for the propagation of feature annotation.</text>
</comment>
<evidence type="ECO:0000256" key="1">
    <source>
        <dbReference type="RuleBase" id="RU367138"/>
    </source>
</evidence>
<gene>
    <name evidence="3" type="ORF">MCOS_LOCUS2127</name>
</gene>
<feature type="transmembrane region" description="Helical" evidence="1">
    <location>
        <begin position="587"/>
        <end position="609"/>
    </location>
</feature>
<dbReference type="SUPFAM" id="SSF53649">
    <property type="entry name" value="Alkaline phosphatase-like"/>
    <property type="match status" value="1"/>
</dbReference>
<dbReference type="EC" id="2.-.-.-" evidence="1"/>
<dbReference type="GO" id="GO:0005789">
    <property type="term" value="C:endoplasmic reticulum membrane"/>
    <property type="evidence" value="ECO:0007669"/>
    <property type="project" value="UniProtKB-SubCell"/>
</dbReference>
<dbReference type="GO" id="GO:0006506">
    <property type="term" value="P:GPI anchor biosynthetic process"/>
    <property type="evidence" value="ECO:0007669"/>
    <property type="project" value="UniProtKB-UniPathway"/>
</dbReference>
<keyword evidence="1" id="KW-0812">Transmembrane</keyword>
<comment type="function">
    <text evidence="1">Ethanolamine phosphate transferase involved in glycosylphosphatidylinositol-anchor biosynthesis. Transfers ethanolamine phosphate to the first alpha-1,4-linked mannose of the glycosylphosphatidylinositol precursor of GPI-anchor.</text>
</comment>
<evidence type="ECO:0000313" key="3">
    <source>
        <dbReference type="EMBL" id="VDD76124.1"/>
    </source>
</evidence>
<feature type="transmembrane region" description="Helical" evidence="1">
    <location>
        <begin position="495"/>
        <end position="514"/>
    </location>
</feature>
<keyword evidence="1" id="KW-0808">Transferase</keyword>
<dbReference type="Gene3D" id="3.40.720.10">
    <property type="entry name" value="Alkaline Phosphatase, subunit A"/>
    <property type="match status" value="1"/>
</dbReference>
<feature type="chain" id="PRO_5028079168" description="GPI ethanolamine phosphate transferase 1" evidence="2">
    <location>
        <begin position="18"/>
        <end position="613"/>
    </location>
</feature>
<comment type="subcellular location">
    <subcellularLocation>
        <location evidence="1">Endoplasmic reticulum membrane</location>
        <topology evidence="1">Multi-pass membrane protein</topology>
    </subcellularLocation>
</comment>
<keyword evidence="2" id="KW-0732">Signal</keyword>
<keyword evidence="1" id="KW-0256">Endoplasmic reticulum</keyword>
<dbReference type="STRING" id="53468.A0A158QT55"/>
<reference evidence="3 4" key="1">
    <citation type="submission" date="2018-10" db="EMBL/GenBank/DDBJ databases">
        <authorList>
            <consortium name="Pathogen Informatics"/>
        </authorList>
    </citation>
    <scope>NUCLEOTIDE SEQUENCE [LARGE SCALE GENOMIC DNA]</scope>
</reference>
<keyword evidence="1" id="KW-0472">Membrane</keyword>
<dbReference type="GO" id="GO:0051377">
    <property type="term" value="F:mannose-ethanolamine phosphotransferase activity"/>
    <property type="evidence" value="ECO:0007669"/>
    <property type="project" value="UniProtKB-UniRule"/>
</dbReference>
<dbReference type="PANTHER" id="PTHR12250:SF0">
    <property type="entry name" value="GPI ETHANOLAMINE PHOSPHATE TRANSFERASE 1"/>
    <property type="match status" value="1"/>
</dbReference>
<feature type="transmembrane region" description="Helical" evidence="1">
    <location>
        <begin position="442"/>
        <end position="461"/>
    </location>
</feature>
<name>A0A158QT55_MESCO</name>
<keyword evidence="1" id="KW-1133">Transmembrane helix</keyword>
<comment type="pathway">
    <text evidence="1">Glycolipid biosynthesis; glycosylphosphatidylinositol-anchor biosynthesis.</text>
</comment>
<evidence type="ECO:0000313" key="4">
    <source>
        <dbReference type="Proteomes" id="UP000267029"/>
    </source>
</evidence>
<dbReference type="EMBL" id="UXSR01000321">
    <property type="protein sequence ID" value="VDD76124.1"/>
    <property type="molecule type" value="Genomic_DNA"/>
</dbReference>
<dbReference type="OrthoDB" id="2748310at2759"/>
<dbReference type="Pfam" id="PF01663">
    <property type="entry name" value="Phosphodiest"/>
    <property type="match status" value="1"/>
</dbReference>
<organism evidence="3 4">
    <name type="scientific">Mesocestoides corti</name>
    <name type="common">Flatworm</name>
    <dbReference type="NCBI Taxonomy" id="53468"/>
    <lineage>
        <taxon>Eukaryota</taxon>
        <taxon>Metazoa</taxon>
        <taxon>Spiralia</taxon>
        <taxon>Lophotrochozoa</taxon>
        <taxon>Platyhelminthes</taxon>
        <taxon>Cestoda</taxon>
        <taxon>Eucestoda</taxon>
        <taxon>Cyclophyllidea</taxon>
        <taxon>Mesocestoididae</taxon>
        <taxon>Mesocestoides</taxon>
    </lineage>
</organism>
<comment type="similarity">
    <text evidence="1">Belongs to the PIGG/PIGN/PIGO family. PIGN subfamily.</text>
</comment>
<keyword evidence="4" id="KW-1185">Reference proteome</keyword>
<sequence length="613" mass="68180">MLTFVVCLATLLASVFLSTFESQVVLDVEPVAFVVSPALAKRVVLVVIDGLGMHAFMENKMSEDSFLMRISSSKGQVGVVRADVPTETRPRHVALLAGFNEDASNLRNAWRTNIQPFDAIVHHTQRTWAYGDPVALRPFILSNADPRSGRLKFEHYGDGPHHSAYADHFVLEKFRDFIETDLDKFLEPDEPSSNGSRGKLLFLHLSSVDDAGHHGGFRGALFHRALRNADSVVHEVYSVLRDRLSEEELAATAFIVTSDHGTKPNGGHGGDSSDEIHVPFFAWGAGIAHTPSPRASSADTVEGFPVLLHQVSVSSLIACLLGTTIPSNSQGRIPVDLLNTSVAYKAGLLRDNIRHLHKLRQALLRRANQLSAVPFFMSNSDVETPSDLETLLRTEDALLTTMPFTLWSAWFINFVFWEASVVLISLGFVFNITQNARCGHQTAMRLCFRFGVFLLSAVELFRARWWRLRDQLFDSALVVRFCSLRHSLQGFYKPPLFGLAAAALTVGAVCEGATFRNSKLLNIPIFVQVLVHMTATWRRRRRRGDRCEHSAHTPACLLLLLIAPFAFFHGTANLACAGSWMHVEMSLAYFLYISLVPFLFALAFSLLAMTRAY</sequence>
<feature type="signal peptide" evidence="2">
    <location>
        <begin position="1"/>
        <end position="17"/>
    </location>
</feature>
<dbReference type="InterPro" id="IPR002591">
    <property type="entry name" value="Phosphodiest/P_Trfase"/>
</dbReference>
<dbReference type="PANTHER" id="PTHR12250">
    <property type="entry name" value="PHOSPHATIDYLINOSITOL GLYCAN, CLASS N"/>
    <property type="match status" value="1"/>
</dbReference>
<dbReference type="InterPro" id="IPR017850">
    <property type="entry name" value="Alkaline_phosphatase_core_sf"/>
</dbReference>
<evidence type="ECO:0000256" key="2">
    <source>
        <dbReference type="SAM" id="SignalP"/>
    </source>
</evidence>
<dbReference type="InterPro" id="IPR007070">
    <property type="entry name" value="GPI_EtnP_transferase_1"/>
</dbReference>
<accession>A0A158QT55</accession>
<feature type="transmembrane region" description="Helical" evidence="1">
    <location>
        <begin position="557"/>
        <end position="581"/>
    </location>
</feature>
<keyword evidence="1" id="KW-0337">GPI-anchor biosynthesis</keyword>
<dbReference type="UniPathway" id="UPA00196"/>